<reference evidence="2" key="1">
    <citation type="journal article" date="2020" name="Cell">
        <title>Large-Scale Comparative Analyses of Tick Genomes Elucidate Their Genetic Diversity and Vector Capacities.</title>
        <authorList>
            <consortium name="Tick Genome and Microbiome Consortium (TIGMIC)"/>
            <person name="Jia N."/>
            <person name="Wang J."/>
            <person name="Shi W."/>
            <person name="Du L."/>
            <person name="Sun Y."/>
            <person name="Zhan W."/>
            <person name="Jiang J.F."/>
            <person name="Wang Q."/>
            <person name="Zhang B."/>
            <person name="Ji P."/>
            <person name="Bell-Sakyi L."/>
            <person name="Cui X.M."/>
            <person name="Yuan T.T."/>
            <person name="Jiang B.G."/>
            <person name="Yang W.F."/>
            <person name="Lam T.T."/>
            <person name="Chang Q.C."/>
            <person name="Ding S.J."/>
            <person name="Wang X.J."/>
            <person name="Zhu J.G."/>
            <person name="Ruan X.D."/>
            <person name="Zhao L."/>
            <person name="Wei J.T."/>
            <person name="Ye R.Z."/>
            <person name="Que T.C."/>
            <person name="Du C.H."/>
            <person name="Zhou Y.H."/>
            <person name="Cheng J.X."/>
            <person name="Dai P.F."/>
            <person name="Guo W.B."/>
            <person name="Han X.H."/>
            <person name="Huang E.J."/>
            <person name="Li L.F."/>
            <person name="Wei W."/>
            <person name="Gao Y.C."/>
            <person name="Liu J.Z."/>
            <person name="Shao H.Z."/>
            <person name="Wang X."/>
            <person name="Wang C.C."/>
            <person name="Yang T.C."/>
            <person name="Huo Q.B."/>
            <person name="Li W."/>
            <person name="Chen H.Y."/>
            <person name="Chen S.E."/>
            <person name="Zhou L.G."/>
            <person name="Ni X.B."/>
            <person name="Tian J.H."/>
            <person name="Sheng Y."/>
            <person name="Liu T."/>
            <person name="Pan Y.S."/>
            <person name="Xia L.Y."/>
            <person name="Li J."/>
            <person name="Zhao F."/>
            <person name="Cao W.C."/>
        </authorList>
    </citation>
    <scope>NUCLEOTIDE SEQUENCE</scope>
    <source>
        <strain evidence="2">Rmic-2018</strain>
    </source>
</reference>
<name>A0A9J6CXA9_RHIMP</name>
<sequence>MIRPPRRCSRRHVSTARKPYVRVPRRSKASATGGGHSSRRPSEEDEVMNVSKQQDNPVFRGPEEDCDGPSTTPNANDECVTPKKARTDNQEDYSDARMIDSAEMNCDVEGEDRPFTTVTYEKAQPARITVIFKLTDPSASFWKVNPNKLASQVVSAAKKKVESFRFNRDGNFSDFKLDGHALAISDASVPPADWITLRGLLTPCSSRIVVPYPWTASTGGRATTSSNCKYRFVRKPTQSSYTLAEAPDKEPEPQRSSIFRNNNSPSQVQSYPPLGQPQQSNRATIQNLASVASPSQGSSSGPGPSRGPSHYPSHSQSPNHGPVLQATSTRLRRLSPPLLGRPSDCHCDHPCLVPTSLPGPKDPSIAQSVTDVDAGSLHSSRREKAADFSDLFTETIALVTDAQVFLLGNINLRGEQASDTITDINEWIASFQEPVQITTREVETTTDLPNTDSRLLHVGRTHRQRHNKKLRRCIKALAREIENHRLAFSKQQWGQLCDCLNGQISSKKTWPLLRHLLDPYAPKSSAQKQLHWLIHCYPGTDAKLLEELAHRYMNLAKPNAPLERFPPYSGKPNPRLDEDVMEAAIYEAILGIRTTSTPGPNGVINKSLRNLDVKSVPALMWYRREIGACSHECRRSGHISQQWRHARLVFIPKPRK</sequence>
<feature type="region of interest" description="Disordered" evidence="1">
    <location>
        <begin position="1"/>
        <end position="91"/>
    </location>
</feature>
<keyword evidence="3" id="KW-1185">Reference proteome</keyword>
<feature type="compositionally biased region" description="Basic residues" evidence="1">
    <location>
        <begin position="1"/>
        <end position="28"/>
    </location>
</feature>
<evidence type="ECO:0000256" key="1">
    <source>
        <dbReference type="SAM" id="MobiDB-lite"/>
    </source>
</evidence>
<dbReference type="AlphaFoldDB" id="A0A9J6CXA9"/>
<gene>
    <name evidence="2" type="ORF">HPB51_028317</name>
</gene>
<dbReference type="EMBL" id="JABSTU010005005">
    <property type="protein sequence ID" value="KAH7950647.1"/>
    <property type="molecule type" value="Genomic_DNA"/>
</dbReference>
<evidence type="ECO:0000313" key="3">
    <source>
        <dbReference type="Proteomes" id="UP000821866"/>
    </source>
</evidence>
<dbReference type="VEuPathDB" id="VectorBase:LOC119177996"/>
<reference evidence="2" key="2">
    <citation type="submission" date="2021-09" db="EMBL/GenBank/DDBJ databases">
        <authorList>
            <person name="Jia N."/>
            <person name="Wang J."/>
            <person name="Shi W."/>
            <person name="Du L."/>
            <person name="Sun Y."/>
            <person name="Zhan W."/>
            <person name="Jiang J."/>
            <person name="Wang Q."/>
            <person name="Zhang B."/>
            <person name="Ji P."/>
            <person name="Sakyi L.B."/>
            <person name="Cui X."/>
            <person name="Yuan T."/>
            <person name="Jiang B."/>
            <person name="Yang W."/>
            <person name="Lam T.T.-Y."/>
            <person name="Chang Q."/>
            <person name="Ding S."/>
            <person name="Wang X."/>
            <person name="Zhu J."/>
            <person name="Ruan X."/>
            <person name="Zhao L."/>
            <person name="Wei J."/>
            <person name="Que T."/>
            <person name="Du C."/>
            <person name="Cheng J."/>
            <person name="Dai P."/>
            <person name="Han X."/>
            <person name="Huang E."/>
            <person name="Gao Y."/>
            <person name="Liu J."/>
            <person name="Shao H."/>
            <person name="Ye R."/>
            <person name="Li L."/>
            <person name="Wei W."/>
            <person name="Wang X."/>
            <person name="Wang C."/>
            <person name="Huo Q."/>
            <person name="Li W."/>
            <person name="Guo W."/>
            <person name="Chen H."/>
            <person name="Chen S."/>
            <person name="Zhou L."/>
            <person name="Zhou L."/>
            <person name="Ni X."/>
            <person name="Tian J."/>
            <person name="Zhou Y."/>
            <person name="Sheng Y."/>
            <person name="Liu T."/>
            <person name="Pan Y."/>
            <person name="Xia L."/>
            <person name="Li J."/>
            <person name="Zhao F."/>
            <person name="Cao W."/>
        </authorList>
    </citation>
    <scope>NUCLEOTIDE SEQUENCE</scope>
    <source>
        <strain evidence="2">Rmic-2018</strain>
        <tissue evidence="2">Larvae</tissue>
    </source>
</reference>
<protein>
    <submittedName>
        <fullName evidence="2">Uncharacterized protein</fullName>
    </submittedName>
</protein>
<accession>A0A9J6CXA9</accession>
<feature type="region of interest" description="Disordered" evidence="1">
    <location>
        <begin position="239"/>
        <end position="323"/>
    </location>
</feature>
<dbReference type="VEuPathDB" id="VectorBase:LOC119179115"/>
<feature type="compositionally biased region" description="Polar residues" evidence="1">
    <location>
        <begin position="254"/>
        <end position="292"/>
    </location>
</feature>
<comment type="caution">
    <text evidence="2">The sequence shown here is derived from an EMBL/GenBank/DDBJ whole genome shotgun (WGS) entry which is preliminary data.</text>
</comment>
<evidence type="ECO:0000313" key="2">
    <source>
        <dbReference type="EMBL" id="KAH7950647.1"/>
    </source>
</evidence>
<proteinExistence type="predicted"/>
<organism evidence="2 3">
    <name type="scientific">Rhipicephalus microplus</name>
    <name type="common">Cattle tick</name>
    <name type="synonym">Boophilus microplus</name>
    <dbReference type="NCBI Taxonomy" id="6941"/>
    <lineage>
        <taxon>Eukaryota</taxon>
        <taxon>Metazoa</taxon>
        <taxon>Ecdysozoa</taxon>
        <taxon>Arthropoda</taxon>
        <taxon>Chelicerata</taxon>
        <taxon>Arachnida</taxon>
        <taxon>Acari</taxon>
        <taxon>Parasitiformes</taxon>
        <taxon>Ixodida</taxon>
        <taxon>Ixodoidea</taxon>
        <taxon>Ixodidae</taxon>
        <taxon>Rhipicephalinae</taxon>
        <taxon>Rhipicephalus</taxon>
        <taxon>Boophilus</taxon>
    </lineage>
</organism>
<feature type="compositionally biased region" description="Low complexity" evidence="1">
    <location>
        <begin position="293"/>
        <end position="315"/>
    </location>
</feature>
<dbReference type="Proteomes" id="UP000821866">
    <property type="component" value="Unassembled WGS sequence"/>
</dbReference>
<feature type="region of interest" description="Disordered" evidence="1">
    <location>
        <begin position="358"/>
        <end position="380"/>
    </location>
</feature>